<dbReference type="AlphaFoldDB" id="A0A919APF7"/>
<evidence type="ECO:0000256" key="1">
    <source>
        <dbReference type="ARBA" id="ARBA00006139"/>
    </source>
</evidence>
<organism evidence="12 13">
    <name type="scientific">Kordiimonas sediminis</name>
    <dbReference type="NCBI Taxonomy" id="1735581"/>
    <lineage>
        <taxon>Bacteria</taxon>
        <taxon>Pseudomonadati</taxon>
        <taxon>Pseudomonadota</taxon>
        <taxon>Alphaproteobacteria</taxon>
        <taxon>Kordiimonadales</taxon>
        <taxon>Kordiimonadaceae</taxon>
        <taxon>Kordiimonas</taxon>
    </lineage>
</organism>
<keyword evidence="3 9" id="KW-0645">Protease</keyword>
<comment type="subcellular location">
    <subcellularLocation>
        <location evidence="9">Cell membrane</location>
        <topology evidence="9">Multi-pass membrane protein</topology>
    </subcellularLocation>
</comment>
<dbReference type="InterPro" id="IPR001872">
    <property type="entry name" value="Peptidase_A8"/>
</dbReference>
<keyword evidence="4 9" id="KW-0812">Transmembrane</keyword>
<dbReference type="PRINTS" id="PR00781">
    <property type="entry name" value="LIPOSIGPTASE"/>
</dbReference>
<gene>
    <name evidence="9 12" type="primary">lspA</name>
    <name evidence="12" type="ORF">GCM10017044_09290</name>
</gene>
<evidence type="ECO:0000256" key="7">
    <source>
        <dbReference type="ARBA" id="ARBA00022989"/>
    </source>
</evidence>
<comment type="similarity">
    <text evidence="1 9 11">Belongs to the peptidase A8 family.</text>
</comment>
<evidence type="ECO:0000256" key="2">
    <source>
        <dbReference type="ARBA" id="ARBA00022475"/>
    </source>
</evidence>
<reference evidence="12" key="1">
    <citation type="journal article" date="2014" name="Int. J. Syst. Evol. Microbiol.">
        <title>Complete genome sequence of Corynebacterium casei LMG S-19264T (=DSM 44701T), isolated from a smear-ripened cheese.</title>
        <authorList>
            <consortium name="US DOE Joint Genome Institute (JGI-PGF)"/>
            <person name="Walter F."/>
            <person name="Albersmeier A."/>
            <person name="Kalinowski J."/>
            <person name="Ruckert C."/>
        </authorList>
    </citation>
    <scope>NUCLEOTIDE SEQUENCE</scope>
    <source>
        <strain evidence="12">KCTC 42590</strain>
    </source>
</reference>
<dbReference type="EMBL" id="BNCI01000001">
    <property type="protein sequence ID" value="GHF17073.1"/>
    <property type="molecule type" value="Genomic_DNA"/>
</dbReference>
<feature type="transmembrane region" description="Helical" evidence="9">
    <location>
        <begin position="12"/>
        <end position="31"/>
    </location>
</feature>
<dbReference type="EC" id="3.4.23.36" evidence="9"/>
<feature type="transmembrane region" description="Helical" evidence="9">
    <location>
        <begin position="130"/>
        <end position="151"/>
    </location>
</feature>
<keyword evidence="13" id="KW-1185">Reference proteome</keyword>
<dbReference type="Proteomes" id="UP000630923">
    <property type="component" value="Unassembled WGS sequence"/>
</dbReference>
<dbReference type="GO" id="GO:0005886">
    <property type="term" value="C:plasma membrane"/>
    <property type="evidence" value="ECO:0007669"/>
    <property type="project" value="UniProtKB-SubCell"/>
</dbReference>
<comment type="catalytic activity">
    <reaction evidence="9 10">
        <text>Release of signal peptides from bacterial membrane prolipoproteins. Hydrolyzes -Xaa-Yaa-Zaa-|-(S,diacylglyceryl)Cys-, in which Xaa is hydrophobic (preferably Leu), and Yaa (Ala or Ser) and Zaa (Gly or Ala) have small, neutral side chains.</text>
        <dbReference type="EC" id="3.4.23.36"/>
    </reaction>
</comment>
<dbReference type="RefSeq" id="WP_229819149.1">
    <property type="nucleotide sequence ID" value="NZ_BNCI01000001.1"/>
</dbReference>
<accession>A0A919APF7</accession>
<evidence type="ECO:0000256" key="6">
    <source>
        <dbReference type="ARBA" id="ARBA00022801"/>
    </source>
</evidence>
<keyword evidence="7 9" id="KW-1133">Transmembrane helix</keyword>
<evidence type="ECO:0000256" key="8">
    <source>
        <dbReference type="ARBA" id="ARBA00023136"/>
    </source>
</evidence>
<reference evidence="12" key="2">
    <citation type="submission" date="2020-09" db="EMBL/GenBank/DDBJ databases">
        <authorList>
            <person name="Sun Q."/>
            <person name="Kim S."/>
        </authorList>
    </citation>
    <scope>NUCLEOTIDE SEQUENCE</scope>
    <source>
        <strain evidence="12">KCTC 42590</strain>
    </source>
</reference>
<dbReference type="PANTHER" id="PTHR33695">
    <property type="entry name" value="LIPOPROTEIN SIGNAL PEPTIDASE"/>
    <property type="match status" value="1"/>
</dbReference>
<sequence>MIKPGPYSKISLLVVCLILIVDQISKWWILYSFDLPARQSVEILPFFNLTMVWNSSISMGLIPPEWSNKYALIVGTGLISLWVLIWMLKTGSKREAIALAVVLGGAVGNLIDRIIYGAVVDFVHLHAGGYSFYVFNVADSAITLGVILLLIDGLLADDKSPKNAAKDVSD</sequence>
<evidence type="ECO:0000313" key="12">
    <source>
        <dbReference type="EMBL" id="GHF17073.1"/>
    </source>
</evidence>
<feature type="transmembrane region" description="Helical" evidence="9">
    <location>
        <begin position="97"/>
        <end position="118"/>
    </location>
</feature>
<keyword evidence="8 9" id="KW-0472">Membrane</keyword>
<dbReference type="PANTHER" id="PTHR33695:SF1">
    <property type="entry name" value="LIPOPROTEIN SIGNAL PEPTIDASE"/>
    <property type="match status" value="1"/>
</dbReference>
<dbReference type="NCBIfam" id="TIGR00077">
    <property type="entry name" value="lspA"/>
    <property type="match status" value="1"/>
</dbReference>
<dbReference type="GO" id="GO:0004190">
    <property type="term" value="F:aspartic-type endopeptidase activity"/>
    <property type="evidence" value="ECO:0007669"/>
    <property type="project" value="UniProtKB-UniRule"/>
</dbReference>
<evidence type="ECO:0000256" key="10">
    <source>
        <dbReference type="RuleBase" id="RU000594"/>
    </source>
</evidence>
<keyword evidence="2 9" id="KW-1003">Cell membrane</keyword>
<evidence type="ECO:0000313" key="13">
    <source>
        <dbReference type="Proteomes" id="UP000630923"/>
    </source>
</evidence>
<dbReference type="Pfam" id="PF01252">
    <property type="entry name" value="Peptidase_A8"/>
    <property type="match status" value="1"/>
</dbReference>
<comment type="caution">
    <text evidence="12">The sequence shown here is derived from an EMBL/GenBank/DDBJ whole genome shotgun (WGS) entry which is preliminary data.</text>
</comment>
<protein>
    <recommendedName>
        <fullName evidence="9">Lipoprotein signal peptidase</fullName>
        <ecNumber evidence="9">3.4.23.36</ecNumber>
    </recommendedName>
    <alternativeName>
        <fullName evidence="9">Prolipoprotein signal peptidase</fullName>
    </alternativeName>
    <alternativeName>
        <fullName evidence="9">Signal peptidase II</fullName>
        <shortName evidence="9">SPase II</shortName>
    </alternativeName>
</protein>
<feature type="transmembrane region" description="Helical" evidence="9">
    <location>
        <begin position="70"/>
        <end position="88"/>
    </location>
</feature>
<feature type="transmembrane region" description="Helical" evidence="9">
    <location>
        <begin position="43"/>
        <end position="64"/>
    </location>
</feature>
<proteinExistence type="inferred from homology"/>
<dbReference type="PROSITE" id="PS00855">
    <property type="entry name" value="SPASE_II"/>
    <property type="match status" value="1"/>
</dbReference>
<feature type="active site" evidence="9">
    <location>
        <position position="121"/>
    </location>
</feature>
<evidence type="ECO:0000256" key="9">
    <source>
        <dbReference type="HAMAP-Rule" id="MF_00161"/>
    </source>
</evidence>
<comment type="pathway">
    <text evidence="9">Protein modification; lipoprotein biosynthesis (signal peptide cleavage).</text>
</comment>
<keyword evidence="6 9" id="KW-0378">Hydrolase</keyword>
<keyword evidence="12" id="KW-0449">Lipoprotein</keyword>
<name>A0A919APF7_9PROT</name>
<evidence type="ECO:0000256" key="3">
    <source>
        <dbReference type="ARBA" id="ARBA00022670"/>
    </source>
</evidence>
<dbReference type="HAMAP" id="MF_00161">
    <property type="entry name" value="LspA"/>
    <property type="match status" value="1"/>
</dbReference>
<keyword evidence="5 9" id="KW-0064">Aspartyl protease</keyword>
<dbReference type="GO" id="GO:0006508">
    <property type="term" value="P:proteolysis"/>
    <property type="evidence" value="ECO:0007669"/>
    <property type="project" value="UniProtKB-KW"/>
</dbReference>
<comment type="function">
    <text evidence="9 10">This protein specifically catalyzes the removal of signal peptides from prolipoproteins.</text>
</comment>
<feature type="active site" evidence="9">
    <location>
        <position position="139"/>
    </location>
</feature>
<evidence type="ECO:0000256" key="4">
    <source>
        <dbReference type="ARBA" id="ARBA00022692"/>
    </source>
</evidence>
<evidence type="ECO:0000256" key="11">
    <source>
        <dbReference type="RuleBase" id="RU004181"/>
    </source>
</evidence>
<evidence type="ECO:0000256" key="5">
    <source>
        <dbReference type="ARBA" id="ARBA00022750"/>
    </source>
</evidence>